<protein>
    <submittedName>
        <fullName evidence="2">Uncharacterized protein</fullName>
    </submittedName>
</protein>
<dbReference type="Gene3D" id="1.25.40.10">
    <property type="entry name" value="Tetratricopeptide repeat domain"/>
    <property type="match status" value="2"/>
</dbReference>
<comment type="caution">
    <text evidence="2">The sequence shown here is derived from an EMBL/GenBank/DDBJ whole genome shotgun (WGS) entry which is preliminary data.</text>
</comment>
<feature type="non-terminal residue" evidence="2">
    <location>
        <position position="256"/>
    </location>
</feature>
<name>X1C1F1_9ZZZZ</name>
<evidence type="ECO:0000256" key="1">
    <source>
        <dbReference type="SAM" id="Phobius"/>
    </source>
</evidence>
<dbReference type="EMBL" id="BART01020249">
    <property type="protein sequence ID" value="GAH01926.1"/>
    <property type="molecule type" value="Genomic_DNA"/>
</dbReference>
<sequence>MLRENCVMLNWNRSAKINVKVLSILLVIVAAIGVSLFAARHVRRRLLSRMDLNAGQAAYDKKDWPVAYRHFQGYLSRNPDDLEILKKYAEARMHIRPLDMGAIGRAIAAYRRIIQLDPLDEMAYDQLAKLYTYIGNFDELRYIANKRNENNMPEDRKARLWLATALFRLNEADDANEVLDEFIKEFDYVEDKPDEYVQACMLMGDIILADDSDDSDQARVESALAFLTKAVEGVPKPVEALANRARLYRGKSQIPR</sequence>
<keyword evidence="1" id="KW-0472">Membrane</keyword>
<dbReference type="SUPFAM" id="SSF48452">
    <property type="entry name" value="TPR-like"/>
    <property type="match status" value="1"/>
</dbReference>
<accession>X1C1F1</accession>
<dbReference type="InterPro" id="IPR011990">
    <property type="entry name" value="TPR-like_helical_dom_sf"/>
</dbReference>
<keyword evidence="1" id="KW-1133">Transmembrane helix</keyword>
<gene>
    <name evidence="2" type="ORF">S01H4_37656</name>
</gene>
<dbReference type="Pfam" id="PF13432">
    <property type="entry name" value="TPR_16"/>
    <property type="match status" value="2"/>
</dbReference>
<reference evidence="2" key="1">
    <citation type="journal article" date="2014" name="Front. Microbiol.">
        <title>High frequency of phylogenetically diverse reductive dehalogenase-homologous genes in deep subseafloor sedimentary metagenomes.</title>
        <authorList>
            <person name="Kawai M."/>
            <person name="Futagami T."/>
            <person name="Toyoda A."/>
            <person name="Takaki Y."/>
            <person name="Nishi S."/>
            <person name="Hori S."/>
            <person name="Arai W."/>
            <person name="Tsubouchi T."/>
            <person name="Morono Y."/>
            <person name="Uchiyama I."/>
            <person name="Ito T."/>
            <person name="Fujiyama A."/>
            <person name="Inagaki F."/>
            <person name="Takami H."/>
        </authorList>
    </citation>
    <scope>NUCLEOTIDE SEQUENCE</scope>
    <source>
        <strain evidence="2">Expedition CK06-06</strain>
    </source>
</reference>
<keyword evidence="1" id="KW-0812">Transmembrane</keyword>
<dbReference type="AlphaFoldDB" id="X1C1F1"/>
<feature type="transmembrane region" description="Helical" evidence="1">
    <location>
        <begin position="20"/>
        <end position="39"/>
    </location>
</feature>
<evidence type="ECO:0000313" key="2">
    <source>
        <dbReference type="EMBL" id="GAH01926.1"/>
    </source>
</evidence>
<organism evidence="2">
    <name type="scientific">marine sediment metagenome</name>
    <dbReference type="NCBI Taxonomy" id="412755"/>
    <lineage>
        <taxon>unclassified sequences</taxon>
        <taxon>metagenomes</taxon>
        <taxon>ecological metagenomes</taxon>
    </lineage>
</organism>
<proteinExistence type="predicted"/>